<dbReference type="OrthoDB" id="28939at2759"/>
<dbReference type="Proteomes" id="UP000001744">
    <property type="component" value="Unassembled WGS sequence"/>
</dbReference>
<dbReference type="Pfam" id="PF06677">
    <property type="entry name" value="Auto_anti-p27"/>
    <property type="match status" value="1"/>
</dbReference>
<proteinExistence type="predicted"/>
<dbReference type="GeneID" id="7048087"/>
<dbReference type="HOGENOM" id="CLU_1714363_0_0_1"/>
<dbReference type="InterPro" id="IPR051888">
    <property type="entry name" value="UPF0148_domain"/>
</dbReference>
<sequence>MTDWDIVSKQLGQYMLKGYTLLDTVCATCSKTPLMRLRNEPEFCVLCDSPEKKQEKQREQQLKQEEEKVPAATPQQNASEPGEGVTDMACDDQGIAESTTSLVTNSTVYGRLVGQLEQLIERELPLPTDHTCDSALARVERALQLIQLTKKTAQ</sequence>
<evidence type="ECO:0000313" key="3">
    <source>
        <dbReference type="Proteomes" id="UP000001744"/>
    </source>
</evidence>
<dbReference type="InterPro" id="IPR009563">
    <property type="entry name" value="SSSCA1"/>
</dbReference>
<organism evidence="2 3">
    <name type="scientific">Schizosaccharomyces japonicus (strain yFS275 / FY16936)</name>
    <name type="common">Fission yeast</name>
    <dbReference type="NCBI Taxonomy" id="402676"/>
    <lineage>
        <taxon>Eukaryota</taxon>
        <taxon>Fungi</taxon>
        <taxon>Dikarya</taxon>
        <taxon>Ascomycota</taxon>
        <taxon>Taphrinomycotina</taxon>
        <taxon>Schizosaccharomycetes</taxon>
        <taxon>Schizosaccharomycetales</taxon>
        <taxon>Schizosaccharomycetaceae</taxon>
        <taxon>Schizosaccharomyces</taxon>
    </lineage>
</organism>
<dbReference type="RefSeq" id="XP_002173143.1">
    <property type="nucleotide sequence ID" value="XM_002173107.1"/>
</dbReference>
<dbReference type="STRING" id="402676.B6JZ82"/>
<reference evidence="2 3" key="1">
    <citation type="journal article" date="2011" name="Science">
        <title>Comparative functional genomics of the fission yeasts.</title>
        <authorList>
            <person name="Rhind N."/>
            <person name="Chen Z."/>
            <person name="Yassour M."/>
            <person name="Thompson D.A."/>
            <person name="Haas B.J."/>
            <person name="Habib N."/>
            <person name="Wapinski I."/>
            <person name="Roy S."/>
            <person name="Lin M.F."/>
            <person name="Heiman D.I."/>
            <person name="Young S.K."/>
            <person name="Furuya K."/>
            <person name="Guo Y."/>
            <person name="Pidoux A."/>
            <person name="Chen H.M."/>
            <person name="Robbertse B."/>
            <person name="Goldberg J.M."/>
            <person name="Aoki K."/>
            <person name="Bayne E.H."/>
            <person name="Berlin A.M."/>
            <person name="Desjardins C.A."/>
            <person name="Dobbs E."/>
            <person name="Dukaj L."/>
            <person name="Fan L."/>
            <person name="FitzGerald M.G."/>
            <person name="French C."/>
            <person name="Gujja S."/>
            <person name="Hansen K."/>
            <person name="Keifenheim D."/>
            <person name="Levin J.Z."/>
            <person name="Mosher R.A."/>
            <person name="Mueller C.A."/>
            <person name="Pfiffner J."/>
            <person name="Priest M."/>
            <person name="Russ C."/>
            <person name="Smialowska A."/>
            <person name="Swoboda P."/>
            <person name="Sykes S.M."/>
            <person name="Vaughn M."/>
            <person name="Vengrova S."/>
            <person name="Yoder R."/>
            <person name="Zeng Q."/>
            <person name="Allshire R."/>
            <person name="Baulcombe D."/>
            <person name="Birren B.W."/>
            <person name="Brown W."/>
            <person name="Ekwall K."/>
            <person name="Kellis M."/>
            <person name="Leatherwood J."/>
            <person name="Levin H."/>
            <person name="Margalit H."/>
            <person name="Martienssen R."/>
            <person name="Nieduszynski C.A."/>
            <person name="Spatafora J.W."/>
            <person name="Friedman N."/>
            <person name="Dalgaard J.Z."/>
            <person name="Baumann P."/>
            <person name="Niki H."/>
            <person name="Regev A."/>
            <person name="Nusbaum C."/>
        </authorList>
    </citation>
    <scope>NUCLEOTIDE SEQUENCE [LARGE SCALE GENOMIC DNA]</scope>
    <source>
        <strain evidence="3">yFS275 / FY16936</strain>
    </source>
</reference>
<evidence type="ECO:0000256" key="1">
    <source>
        <dbReference type="SAM" id="MobiDB-lite"/>
    </source>
</evidence>
<evidence type="ECO:0000313" key="2">
    <source>
        <dbReference type="EMBL" id="EEB06850.1"/>
    </source>
</evidence>
<dbReference type="eggNOG" id="KOG4537">
    <property type="taxonomic scope" value="Eukaryota"/>
</dbReference>
<dbReference type="EMBL" id="KE651168">
    <property type="protein sequence ID" value="EEB06850.1"/>
    <property type="molecule type" value="Genomic_DNA"/>
</dbReference>
<dbReference type="PANTHER" id="PTHR16537">
    <property type="entry name" value="SJOEGREN SYNDROME/SCLERODERMA AUTOANTIGEN 1"/>
    <property type="match status" value="1"/>
</dbReference>
<feature type="region of interest" description="Disordered" evidence="1">
    <location>
        <begin position="48"/>
        <end position="89"/>
    </location>
</feature>
<dbReference type="PANTHER" id="PTHR16537:SF1">
    <property type="entry name" value="PROTEIN ZNRD2"/>
    <property type="match status" value="1"/>
</dbReference>
<accession>B6JZ82</accession>
<keyword evidence="3" id="KW-1185">Reference proteome</keyword>
<feature type="compositionally biased region" description="Basic and acidic residues" evidence="1">
    <location>
        <begin position="49"/>
        <end position="69"/>
    </location>
</feature>
<dbReference type="AlphaFoldDB" id="B6JZ82"/>
<dbReference type="VEuPathDB" id="FungiDB:SJAG_01908"/>
<gene>
    <name evidence="2" type="ORF">SJAG_01908</name>
</gene>
<protein>
    <submittedName>
        <fullName evidence="2">Sjogren's syndrome/scleroderma autoantigen 1 family protein</fullName>
    </submittedName>
</protein>
<name>B6JZ82_SCHJY</name>
<dbReference type="JaponicusDB" id="SJAG_01908"/>
<dbReference type="OMA" id="KVPMMRL"/>